<keyword evidence="3" id="KW-1015">Disulfide bond</keyword>
<evidence type="ECO:0000256" key="3">
    <source>
        <dbReference type="ARBA" id="ARBA00023157"/>
    </source>
</evidence>
<comment type="caution">
    <text evidence="5">The sequence shown here is derived from an EMBL/GenBank/DDBJ whole genome shotgun (WGS) entry which is preliminary data.</text>
</comment>
<reference evidence="5" key="1">
    <citation type="submission" date="2021-01" db="EMBL/GenBank/DDBJ databases">
        <authorList>
            <consortium name="Genoscope - CEA"/>
            <person name="William W."/>
        </authorList>
    </citation>
    <scope>NUCLEOTIDE SEQUENCE</scope>
</reference>
<protein>
    <recommendedName>
        <fullName evidence="7">Transmembrane protein</fullName>
    </recommendedName>
</protein>
<feature type="transmembrane region" description="Helical" evidence="4">
    <location>
        <begin position="436"/>
        <end position="459"/>
    </location>
</feature>
<keyword evidence="1" id="KW-0732">Signal</keyword>
<feature type="transmembrane region" description="Helical" evidence="4">
    <location>
        <begin position="602"/>
        <end position="624"/>
    </location>
</feature>
<evidence type="ECO:0000256" key="1">
    <source>
        <dbReference type="ARBA" id="ARBA00022729"/>
    </source>
</evidence>
<dbReference type="Pfam" id="PF13948">
    <property type="entry name" value="DUF4215"/>
    <property type="match status" value="3"/>
</dbReference>
<keyword evidence="4" id="KW-1133">Transmembrane helix</keyword>
<evidence type="ECO:0008006" key="7">
    <source>
        <dbReference type="Google" id="ProtNLM"/>
    </source>
</evidence>
<name>A0A8S1RNJ1_9CILI</name>
<evidence type="ECO:0000256" key="2">
    <source>
        <dbReference type="ARBA" id="ARBA00022737"/>
    </source>
</evidence>
<proteinExistence type="predicted"/>
<feature type="transmembrane region" description="Helical" evidence="4">
    <location>
        <begin position="714"/>
        <end position="730"/>
    </location>
</feature>
<feature type="transmembrane region" description="Helical" evidence="4">
    <location>
        <begin position="692"/>
        <end position="708"/>
    </location>
</feature>
<feature type="transmembrane region" description="Helical" evidence="4">
    <location>
        <begin position="27"/>
        <end position="49"/>
    </location>
</feature>
<organism evidence="5 6">
    <name type="scientific">Paramecium sonneborni</name>
    <dbReference type="NCBI Taxonomy" id="65129"/>
    <lineage>
        <taxon>Eukaryota</taxon>
        <taxon>Sar</taxon>
        <taxon>Alveolata</taxon>
        <taxon>Ciliophora</taxon>
        <taxon>Intramacronucleata</taxon>
        <taxon>Oligohymenophorea</taxon>
        <taxon>Peniculida</taxon>
        <taxon>Parameciidae</taxon>
        <taxon>Paramecium</taxon>
    </lineage>
</organism>
<dbReference type="NCBIfam" id="TIGR02232">
    <property type="entry name" value="myxo_disulf_rpt"/>
    <property type="match status" value="2"/>
</dbReference>
<feature type="transmembrane region" description="Helical" evidence="4">
    <location>
        <begin position="636"/>
        <end position="660"/>
    </location>
</feature>
<evidence type="ECO:0000313" key="5">
    <source>
        <dbReference type="EMBL" id="CAD8128680.1"/>
    </source>
</evidence>
<dbReference type="Proteomes" id="UP000692954">
    <property type="component" value="Unassembled WGS sequence"/>
</dbReference>
<accession>A0A8S1RNJ1</accession>
<feature type="transmembrane region" description="Helical" evidence="4">
    <location>
        <begin position="742"/>
        <end position="761"/>
    </location>
</feature>
<gene>
    <name evidence="5" type="ORF">PSON_ATCC_30995.1.T1930035</name>
</gene>
<keyword evidence="2" id="KW-0677">Repeat</keyword>
<keyword evidence="4" id="KW-0472">Membrane</keyword>
<keyword evidence="4" id="KW-0812">Transmembrane</keyword>
<dbReference type="OrthoDB" id="536211at2759"/>
<sequence length="834" mass="97087">MVGYQMNYQKSVIQFVVMELFKVKKNVIILIQYLIILVINANIHIYNFVKFLNLEFVYNVKMDLNFLDQKCQLCEIGWILIDNTCQSFCGDGVIALNSIEQCDDGNQIENDGCFDCQIECIPNCLSCFNTEVCFMCQEHFQIKDQSCLPICGDGFIIIGYEQCDDGNIEPYDGCNQCQYDCSQGCLDCENEQICRLCQSQYILNNETAKCQEIKSLDDLNKDINNYKDQIENTFNVRCSNNYILINNQCVNQCGNGWLDLEYEQCDDGNLIGGDGCTFYCFEEDSYQCQNTEGSMSLCSYILGPKFMLNRLSSEKNQTQVIELRFTQKIKLLTNLSFEEFAAVSLIPDTHAAINIKPIVNLSTIFDSPIYQIFVEFIEPVKDPVLQIDIAQFIIKNEQDLDLINNQSRISLGNPFVLSETTQKQVTQILLLNDGMIYSMISISGLSLLAGNTIMLFNLLDLLQSLSYIRFMQYSFPPHLIQFLDAFTKISLKPILDYFRIDEILSSLNGGSLPFQSKKSSNKYSNQLNQLNQFYLLNAKSCYFSIIVSLITYIICNLITSHKFEILHKNLFQRYQNNYRYLLVDGFFTKNLQKFCNKFKQQYFSFGIFKVYIAILHQLLFSAFLQFPDYSFNSPLMVVNSINAIIGLMVIIYIGLQLLSITSSKIKDKNKWLYFYQDQKLQFWAANFRPFQIYRIMFYIFTIVVALNYPQVQSILLSMSSFFYLSYILKFKPIQSNYEYAKLMSREFFFILITGSFLIYSFEFDENQLLLYGWIHITLFTLMLISNLIIDLIENIDKALQNYKKKKNLEKIQEIKTYHYNSLQKFIEVADLKKK</sequence>
<dbReference type="InterPro" id="IPR011936">
    <property type="entry name" value="Myxo_disulph_rpt"/>
</dbReference>
<dbReference type="PANTHER" id="PTHR38934:SF6">
    <property type="entry name" value="CHROMOSOME UNDETERMINED SCAFFOLD_176, WHOLE GENOME SHOTGUN SEQUENCE"/>
    <property type="match status" value="1"/>
</dbReference>
<feature type="transmembrane region" description="Helical" evidence="4">
    <location>
        <begin position="773"/>
        <end position="792"/>
    </location>
</feature>
<evidence type="ECO:0000256" key="4">
    <source>
        <dbReference type="SAM" id="Phobius"/>
    </source>
</evidence>
<dbReference type="EMBL" id="CAJJDN010000193">
    <property type="protein sequence ID" value="CAD8128680.1"/>
    <property type="molecule type" value="Genomic_DNA"/>
</dbReference>
<keyword evidence="6" id="KW-1185">Reference proteome</keyword>
<evidence type="ECO:0000313" key="6">
    <source>
        <dbReference type="Proteomes" id="UP000692954"/>
    </source>
</evidence>
<dbReference type="PANTHER" id="PTHR38934">
    <property type="entry name" value="HYPHALLY REGULATED CELL WALL PROTEIN 1"/>
    <property type="match status" value="1"/>
</dbReference>
<dbReference type="AlphaFoldDB" id="A0A8S1RNJ1"/>